<dbReference type="Pfam" id="PF09579">
    <property type="entry name" value="Spore_YtfJ"/>
    <property type="match status" value="1"/>
</dbReference>
<dbReference type="PANTHER" id="PTHR39162">
    <property type="entry name" value="GLL3345 PROTEIN"/>
    <property type="match status" value="1"/>
</dbReference>
<evidence type="ECO:0000313" key="2">
    <source>
        <dbReference type="Proteomes" id="UP000591941"/>
    </source>
</evidence>
<comment type="caution">
    <text evidence="1">The sequence shown here is derived from an EMBL/GenBank/DDBJ whole genome shotgun (WGS) entry which is preliminary data.</text>
</comment>
<keyword evidence="2" id="KW-1185">Reference proteome</keyword>
<dbReference type="PANTHER" id="PTHR39162:SF1">
    <property type="entry name" value="SPORULATION PROTEIN YTFJ"/>
    <property type="match status" value="1"/>
</dbReference>
<reference evidence="1 2" key="1">
    <citation type="submission" date="2020-08" db="EMBL/GenBank/DDBJ databases">
        <title>Genomic Encyclopedia of Type Strains, Phase IV (KMG-IV): sequencing the most valuable type-strain genomes for metagenomic binning, comparative biology and taxonomic classification.</title>
        <authorList>
            <person name="Goeker M."/>
        </authorList>
    </citation>
    <scope>NUCLEOTIDE SEQUENCE [LARGE SCALE GENOMIC DNA]</scope>
    <source>
        <strain evidence="1 2">DSM 21255</strain>
    </source>
</reference>
<dbReference type="Proteomes" id="UP000591941">
    <property type="component" value="Unassembled WGS sequence"/>
</dbReference>
<evidence type="ECO:0000313" key="1">
    <source>
        <dbReference type="EMBL" id="MBB6477842.1"/>
    </source>
</evidence>
<dbReference type="InterPro" id="IPR014229">
    <property type="entry name" value="Spore_YtfJ"/>
</dbReference>
<dbReference type="OrthoDB" id="1711150at2"/>
<dbReference type="AlphaFoldDB" id="A0A841R5P1"/>
<proteinExistence type="predicted"/>
<organism evidence="1 2">
    <name type="scientific">Negativicoccus succinicivorans</name>
    <dbReference type="NCBI Taxonomy" id="620903"/>
    <lineage>
        <taxon>Bacteria</taxon>
        <taxon>Bacillati</taxon>
        <taxon>Bacillota</taxon>
        <taxon>Negativicutes</taxon>
        <taxon>Veillonellales</taxon>
        <taxon>Veillonellaceae</taxon>
        <taxon>Negativicoccus</taxon>
    </lineage>
</organism>
<dbReference type="RefSeq" id="WP_159822809.1">
    <property type="nucleotide sequence ID" value="NZ_CABWNB010000002.1"/>
</dbReference>
<protein>
    <submittedName>
        <fullName evidence="1">Putative spore protein YtfJ</fullName>
    </submittedName>
</protein>
<sequence length="131" mass="14167">METKKTNEPTVTYTSDKIEALFQSFKHMISVETVVGEAVHIGDTTLVPFVDVAFGFGTGGAGTKGDGAGGGGKMTPTAILVIKGDRVELFSVKDGNKSGAFEKLLNMVPEIIDKMRKDKFIYIKEDEELHP</sequence>
<name>A0A841R5P1_9FIRM</name>
<accession>A0A841R5P1</accession>
<dbReference type="EMBL" id="JACHHI010000003">
    <property type="protein sequence ID" value="MBB6477842.1"/>
    <property type="molecule type" value="Genomic_DNA"/>
</dbReference>
<gene>
    <name evidence="1" type="ORF">HNR45_000875</name>
</gene>
<dbReference type="GeneID" id="93486157"/>